<feature type="region of interest" description="Disordered" evidence="1">
    <location>
        <begin position="21"/>
        <end position="43"/>
    </location>
</feature>
<feature type="compositionally biased region" description="Low complexity" evidence="1">
    <location>
        <begin position="116"/>
        <end position="137"/>
    </location>
</feature>
<proteinExistence type="predicted"/>
<dbReference type="EMBL" id="KE504138">
    <property type="protein sequence ID" value="EPT01981.1"/>
    <property type="molecule type" value="Genomic_DNA"/>
</dbReference>
<gene>
    <name evidence="3" type="ORF">FOMPIDRAFT_1048270</name>
</gene>
<evidence type="ECO:0000256" key="1">
    <source>
        <dbReference type="SAM" id="MobiDB-lite"/>
    </source>
</evidence>
<keyword evidence="2" id="KW-0812">Transmembrane</keyword>
<keyword evidence="4" id="KW-1185">Reference proteome</keyword>
<dbReference type="AlphaFoldDB" id="S8FKS5"/>
<feature type="compositionally biased region" description="Low complexity" evidence="1">
    <location>
        <begin position="21"/>
        <end position="38"/>
    </location>
</feature>
<organism evidence="3 4">
    <name type="scientific">Fomitopsis schrenkii</name>
    <name type="common">Brown rot fungus</name>
    <dbReference type="NCBI Taxonomy" id="2126942"/>
    <lineage>
        <taxon>Eukaryota</taxon>
        <taxon>Fungi</taxon>
        <taxon>Dikarya</taxon>
        <taxon>Basidiomycota</taxon>
        <taxon>Agaricomycotina</taxon>
        <taxon>Agaricomycetes</taxon>
        <taxon>Polyporales</taxon>
        <taxon>Fomitopsis</taxon>
    </lineage>
</organism>
<dbReference type="OrthoDB" id="2802753at2759"/>
<evidence type="ECO:0000313" key="4">
    <source>
        <dbReference type="Proteomes" id="UP000015241"/>
    </source>
</evidence>
<evidence type="ECO:0000313" key="3">
    <source>
        <dbReference type="EMBL" id="EPT01981.1"/>
    </source>
</evidence>
<feature type="transmembrane region" description="Helical" evidence="2">
    <location>
        <begin position="165"/>
        <end position="187"/>
    </location>
</feature>
<feature type="region of interest" description="Disordered" evidence="1">
    <location>
        <begin position="67"/>
        <end position="154"/>
    </location>
</feature>
<accession>S8FKS5</accession>
<sequence length="188" mass="19867">MRPTTPIRRALAADGLAASLRSSSAASSSSAHPTAARRQLATASAELPSEFPELHIFDIFDAPARLGTSPTRLRLPPRSPPSPRPSQAHPQRQPTRLMMPSPVLFDGPSGTPPRTPSASMSSSATASSPSFSDSLPKSLPPPETFDGPARMRGPAAPRFEKKTPWLTPSFFMINLLGLSGAAGLFVMT</sequence>
<protein>
    <submittedName>
        <fullName evidence="3">Uncharacterized protein</fullName>
    </submittedName>
</protein>
<name>S8FKS5_FOMSC</name>
<reference evidence="3 4" key="1">
    <citation type="journal article" date="2012" name="Science">
        <title>The Paleozoic origin of enzymatic lignin decomposition reconstructed from 31 fungal genomes.</title>
        <authorList>
            <person name="Floudas D."/>
            <person name="Binder M."/>
            <person name="Riley R."/>
            <person name="Barry K."/>
            <person name="Blanchette R.A."/>
            <person name="Henrissat B."/>
            <person name="Martinez A.T."/>
            <person name="Otillar R."/>
            <person name="Spatafora J.W."/>
            <person name="Yadav J.S."/>
            <person name="Aerts A."/>
            <person name="Benoit I."/>
            <person name="Boyd A."/>
            <person name="Carlson A."/>
            <person name="Copeland A."/>
            <person name="Coutinho P.M."/>
            <person name="de Vries R.P."/>
            <person name="Ferreira P."/>
            <person name="Findley K."/>
            <person name="Foster B."/>
            <person name="Gaskell J."/>
            <person name="Glotzer D."/>
            <person name="Gorecki P."/>
            <person name="Heitman J."/>
            <person name="Hesse C."/>
            <person name="Hori C."/>
            <person name="Igarashi K."/>
            <person name="Jurgens J.A."/>
            <person name="Kallen N."/>
            <person name="Kersten P."/>
            <person name="Kohler A."/>
            <person name="Kuees U."/>
            <person name="Kumar T.K.A."/>
            <person name="Kuo A."/>
            <person name="LaButti K."/>
            <person name="Larrondo L.F."/>
            <person name="Lindquist E."/>
            <person name="Ling A."/>
            <person name="Lombard V."/>
            <person name="Lucas S."/>
            <person name="Lundell T."/>
            <person name="Martin R."/>
            <person name="McLaughlin D.J."/>
            <person name="Morgenstern I."/>
            <person name="Morin E."/>
            <person name="Murat C."/>
            <person name="Nagy L.G."/>
            <person name="Nolan M."/>
            <person name="Ohm R.A."/>
            <person name="Patyshakuliyeva A."/>
            <person name="Rokas A."/>
            <person name="Ruiz-Duenas F.J."/>
            <person name="Sabat G."/>
            <person name="Salamov A."/>
            <person name="Samejima M."/>
            <person name="Schmutz J."/>
            <person name="Slot J.C."/>
            <person name="St John F."/>
            <person name="Stenlid J."/>
            <person name="Sun H."/>
            <person name="Sun S."/>
            <person name="Syed K."/>
            <person name="Tsang A."/>
            <person name="Wiebenga A."/>
            <person name="Young D."/>
            <person name="Pisabarro A."/>
            <person name="Eastwood D.C."/>
            <person name="Martin F."/>
            <person name="Cullen D."/>
            <person name="Grigoriev I.V."/>
            <person name="Hibbett D.S."/>
        </authorList>
    </citation>
    <scope>NUCLEOTIDE SEQUENCE</scope>
    <source>
        <strain evidence="4">FP-58527</strain>
    </source>
</reference>
<keyword evidence="2" id="KW-1133">Transmembrane helix</keyword>
<evidence type="ECO:0000256" key="2">
    <source>
        <dbReference type="SAM" id="Phobius"/>
    </source>
</evidence>
<dbReference type="HOGENOM" id="CLU_1294243_0_0_1"/>
<keyword evidence="2" id="KW-0472">Membrane</keyword>
<dbReference type="InParanoid" id="S8FKS5"/>
<dbReference type="Proteomes" id="UP000015241">
    <property type="component" value="Unassembled WGS sequence"/>
</dbReference>